<dbReference type="RefSeq" id="WP_204776870.1">
    <property type="nucleotide sequence ID" value="NZ_JACJJQ010000037.1"/>
</dbReference>
<protein>
    <submittedName>
        <fullName evidence="3">Carboxylate--amine ligase</fullName>
    </submittedName>
</protein>
<dbReference type="PROSITE" id="PS50975">
    <property type="entry name" value="ATP_GRASP"/>
    <property type="match status" value="1"/>
</dbReference>
<keyword evidence="1" id="KW-0067">ATP-binding</keyword>
<keyword evidence="1" id="KW-0547">Nucleotide-binding</keyword>
<accession>A0ABS2EQ19</accession>
<evidence type="ECO:0000313" key="4">
    <source>
        <dbReference type="Proteomes" id="UP000776629"/>
    </source>
</evidence>
<sequence>MTANFIPLILGSDFNAYGMARAIHKTYGIKSELFARAELAPTKYSKIVNLHLHPDLQKPDVFTDLLVKAAEKFKAETGKQVLLISCGDDYTELVAKNRDILAQHMVCPYADFKTIATLTDKEKFYEVCEKYNLPYPKTAILKPDLDYQNYVSPFEYPVALKAADAVEWHKGNFEGYEKAYIINDQARLRKVLKIIYETSPYKGDLILQEFIPGDDSNMRTMNAYVDQYHHVKMLSLGHPLLEDCNPANVGNYVAILPQYNEQLYHQVQNFLEQVNFTGYVNFDFKYDQRDQTFKVFDLNPRQGRSSFFVSLNGNSMPSFPVMDYIEGTLKDQPTLYANQDPSKYQVWLGVSKATFLKYAKDNQAKQTAEQLIQQGQWGTTYSYAADMNFKRWLLGKRIDFNYAKNFKRFFVQKGDLK</sequence>
<dbReference type="Proteomes" id="UP000776629">
    <property type="component" value="Unassembled WGS sequence"/>
</dbReference>
<gene>
    <name evidence="3" type="ORF">H5993_07505</name>
</gene>
<dbReference type="InterPro" id="IPR011761">
    <property type="entry name" value="ATP-grasp"/>
</dbReference>
<keyword evidence="4" id="KW-1185">Reference proteome</keyword>
<evidence type="ECO:0000313" key="3">
    <source>
        <dbReference type="EMBL" id="MBM6754602.1"/>
    </source>
</evidence>
<dbReference type="GO" id="GO:0016874">
    <property type="term" value="F:ligase activity"/>
    <property type="evidence" value="ECO:0007669"/>
    <property type="project" value="UniProtKB-KW"/>
</dbReference>
<feature type="domain" description="ATP-grasp" evidence="2">
    <location>
        <begin position="125"/>
        <end position="330"/>
    </location>
</feature>
<dbReference type="EMBL" id="JACJJQ010000037">
    <property type="protein sequence ID" value="MBM6754602.1"/>
    <property type="molecule type" value="Genomic_DNA"/>
</dbReference>
<dbReference type="SUPFAM" id="SSF56059">
    <property type="entry name" value="Glutathione synthetase ATP-binding domain-like"/>
    <property type="match status" value="1"/>
</dbReference>
<evidence type="ECO:0000259" key="2">
    <source>
        <dbReference type="PROSITE" id="PS50975"/>
    </source>
</evidence>
<comment type="caution">
    <text evidence="3">The sequence shown here is derived from an EMBL/GenBank/DDBJ whole genome shotgun (WGS) entry which is preliminary data.</text>
</comment>
<dbReference type="Gene3D" id="3.30.470.20">
    <property type="entry name" value="ATP-grasp fold, B domain"/>
    <property type="match status" value="1"/>
</dbReference>
<reference evidence="3 4" key="1">
    <citation type="journal article" date="2021" name="Sci. Rep.">
        <title>The distribution of antibiotic resistance genes in chicken gut microbiota commensals.</title>
        <authorList>
            <person name="Juricova H."/>
            <person name="Matiasovicova J."/>
            <person name="Kubasova T."/>
            <person name="Cejkova D."/>
            <person name="Rychlik I."/>
        </authorList>
    </citation>
    <scope>NUCLEOTIDE SEQUENCE [LARGE SCALE GENOMIC DNA]</scope>
    <source>
        <strain evidence="3 4">An810</strain>
    </source>
</reference>
<organism evidence="3 4">
    <name type="scientific">Limosilactobacillus alvi</name>
    <dbReference type="NCBI Taxonomy" id="990412"/>
    <lineage>
        <taxon>Bacteria</taxon>
        <taxon>Bacillati</taxon>
        <taxon>Bacillota</taxon>
        <taxon>Bacilli</taxon>
        <taxon>Lactobacillales</taxon>
        <taxon>Lactobacillaceae</taxon>
        <taxon>Limosilactobacillus</taxon>
    </lineage>
</organism>
<name>A0ABS2EQ19_9LACO</name>
<proteinExistence type="predicted"/>
<keyword evidence="3" id="KW-0436">Ligase</keyword>
<evidence type="ECO:0000256" key="1">
    <source>
        <dbReference type="PROSITE-ProRule" id="PRU00409"/>
    </source>
</evidence>